<evidence type="ECO:0000256" key="22">
    <source>
        <dbReference type="ARBA" id="ARBA00045018"/>
    </source>
</evidence>
<sequence length="432" mass="48757">MFRWLAIRKGLILALPWSIWFLAMLFFIHQYFLRLSISGLSPKLVVLFHLNMMQLSDISNAFFYTFIVMQLLGGFLIDRIGARIMLTLGALFMAAGCFVFASSPDLSQLEFSRSLMGVGAPIGIIASVKLINSWFKKEYFQMLTGITIAVGSLGAFLGEGLLSVWIQNVNWRHLVVLAGFIALLLAVLMFLIIRNFPKDNAREMEKKEKISLILSNVMHQLGKKEIWLVMLSFGLLQIPMYSFFSLWAIHFIMIRFSESAEHASLVGASFFIFYAIGVIFFSSLYNKINHKISCMILATSIAMVFYIVMIYSPEINEPLLIFFIAVIGILLGVAAFSYSFLRELSDNNSLATMTAIMIVLSIILSTLKNNLIAWLIDDKHSVIATILNFAGYSLHVYERGLGLIILDFLCAIVLLALLGRHRKKEKSLRHAL</sequence>
<feature type="transmembrane region" description="Helical" evidence="25">
    <location>
        <begin position="226"/>
        <end position="253"/>
    </location>
</feature>
<dbReference type="PANTHER" id="PTHR23512:SF3">
    <property type="entry name" value="MAJOR FACILITATOR SUPERFAMILY DOMAIN-CONTAINING PROTEIN 1"/>
    <property type="match status" value="1"/>
</dbReference>
<evidence type="ECO:0000256" key="4">
    <source>
        <dbReference type="ARBA" id="ARBA00022692"/>
    </source>
</evidence>
<evidence type="ECO:0000256" key="16">
    <source>
        <dbReference type="ARBA" id="ARBA00044900"/>
    </source>
</evidence>
<evidence type="ECO:0000256" key="8">
    <source>
        <dbReference type="ARBA" id="ARBA00044876"/>
    </source>
</evidence>
<comment type="subunit">
    <text evidence="24">Homodimer. Interacts with lysosomal protein GLMP (via lumenal domain); the interaction starts while both proteins are still in the endoplasmic reticulum and is required for stabilization of MFSD1 in lysosomes but has no direct effect on its targeting to lysosomes or transporter activity.</text>
</comment>
<evidence type="ECO:0000256" key="14">
    <source>
        <dbReference type="ARBA" id="ARBA00044898"/>
    </source>
</evidence>
<dbReference type="Proteomes" id="UP000630149">
    <property type="component" value="Unassembled WGS sequence"/>
</dbReference>
<dbReference type="InterPro" id="IPR052187">
    <property type="entry name" value="MFSD1"/>
</dbReference>
<evidence type="ECO:0000256" key="12">
    <source>
        <dbReference type="ARBA" id="ARBA00044891"/>
    </source>
</evidence>
<dbReference type="OrthoDB" id="9771451at2"/>
<feature type="transmembrane region" description="Helical" evidence="25">
    <location>
        <begin position="353"/>
        <end position="376"/>
    </location>
</feature>
<evidence type="ECO:0000256" key="13">
    <source>
        <dbReference type="ARBA" id="ARBA00044893"/>
    </source>
</evidence>
<comment type="catalytic activity">
    <reaction evidence="13">
        <text>L-alpha-aminoacyl-L-lysine(out) = L-alpha-aminoacyl-L-lysine(in)</text>
        <dbReference type="Rhea" id="RHEA:79383"/>
        <dbReference type="ChEBI" id="CHEBI:229966"/>
    </reaction>
</comment>
<comment type="function">
    <text evidence="23">Lysosomal dipeptide uniporter that selectively exports lysine, arginine or histidine-containing dipeptides with a net positive charge from the lysosome lumen into the cytosol. Could play a role in a specific type of protein O-glycosylation indirectly regulating macrophages migration and tissue invasion. Also essential for liver homeostasis.</text>
</comment>
<dbReference type="Pfam" id="PF07690">
    <property type="entry name" value="MFS_1"/>
    <property type="match status" value="1"/>
</dbReference>
<dbReference type="GO" id="GO:0005765">
    <property type="term" value="C:lysosomal membrane"/>
    <property type="evidence" value="ECO:0007669"/>
    <property type="project" value="UniProtKB-SubCell"/>
</dbReference>
<feature type="transmembrane region" description="Helical" evidence="25">
    <location>
        <begin position="114"/>
        <end position="131"/>
    </location>
</feature>
<evidence type="ECO:0000256" key="10">
    <source>
        <dbReference type="ARBA" id="ARBA00044881"/>
    </source>
</evidence>
<dbReference type="PANTHER" id="PTHR23512">
    <property type="entry name" value="MAJOR FACILITATOR SUPERFAMILY DOMAIN-CONTAINING PROTEIN 1"/>
    <property type="match status" value="1"/>
</dbReference>
<reference evidence="27" key="1">
    <citation type="journal article" date="2014" name="Int. J. Syst. Evol. Microbiol.">
        <title>Complete genome sequence of Corynebacterium casei LMG S-19264T (=DSM 44701T), isolated from a smear-ripened cheese.</title>
        <authorList>
            <consortium name="US DOE Joint Genome Institute (JGI-PGF)"/>
            <person name="Walter F."/>
            <person name="Albersmeier A."/>
            <person name="Kalinowski J."/>
            <person name="Ruckert C."/>
        </authorList>
    </citation>
    <scope>NUCLEOTIDE SEQUENCE</scope>
    <source>
        <strain evidence="27">JCM 13919</strain>
    </source>
</reference>
<dbReference type="PROSITE" id="PS50850">
    <property type="entry name" value="MFS"/>
    <property type="match status" value="1"/>
</dbReference>
<comment type="catalytic activity">
    <reaction evidence="10">
        <text>L-alpha-aminoacyl-L-arginine(out) = L-alpha-aminoacyl-L-arginine(in)</text>
        <dbReference type="Rhea" id="RHEA:79367"/>
        <dbReference type="ChEBI" id="CHEBI:229968"/>
    </reaction>
</comment>
<dbReference type="SUPFAM" id="SSF103473">
    <property type="entry name" value="MFS general substrate transporter"/>
    <property type="match status" value="1"/>
</dbReference>
<keyword evidence="5 25" id="KW-1133">Transmembrane helix</keyword>
<evidence type="ECO:0000256" key="23">
    <source>
        <dbReference type="ARBA" id="ARBA00045709"/>
    </source>
</evidence>
<evidence type="ECO:0000256" key="15">
    <source>
        <dbReference type="ARBA" id="ARBA00044899"/>
    </source>
</evidence>
<keyword evidence="7" id="KW-0458">Lysosome</keyword>
<comment type="catalytic activity">
    <reaction evidence="19">
        <text>L-alanyl-L-lysine(out) = L-alanyl-L-lysine(in)</text>
        <dbReference type="Rhea" id="RHEA:79415"/>
        <dbReference type="ChEBI" id="CHEBI:192470"/>
    </reaction>
</comment>
<feature type="transmembrane region" description="Helical" evidence="25">
    <location>
        <begin position="58"/>
        <end position="77"/>
    </location>
</feature>
<evidence type="ECO:0000313" key="27">
    <source>
        <dbReference type="EMBL" id="GGI78301.1"/>
    </source>
</evidence>
<feature type="transmembrane region" description="Helical" evidence="25">
    <location>
        <begin position="265"/>
        <end position="285"/>
    </location>
</feature>
<name>A0A917N8N0_9GAMM</name>
<comment type="subcellular location">
    <subcellularLocation>
        <location evidence="1">Lysosome membrane</location>
        <topology evidence="1">Multi-pass membrane protein</topology>
    </subcellularLocation>
</comment>
<dbReference type="GO" id="GO:0022857">
    <property type="term" value="F:transmembrane transporter activity"/>
    <property type="evidence" value="ECO:0007669"/>
    <property type="project" value="InterPro"/>
</dbReference>
<proteinExistence type="inferred from homology"/>
<feature type="transmembrane region" description="Helical" evidence="25">
    <location>
        <begin position="12"/>
        <end position="32"/>
    </location>
</feature>
<dbReference type="InterPro" id="IPR020846">
    <property type="entry name" value="MFS_dom"/>
</dbReference>
<comment type="catalytic activity">
    <reaction evidence="14">
        <text>L-aspartyl-L-lysine(out) = L-aspartyl-L-lysine(in)</text>
        <dbReference type="Rhea" id="RHEA:79411"/>
        <dbReference type="ChEBI" id="CHEBI:229953"/>
    </reaction>
</comment>
<feature type="transmembrane region" description="Helical" evidence="25">
    <location>
        <begin position="171"/>
        <end position="193"/>
    </location>
</feature>
<dbReference type="CDD" id="cd06174">
    <property type="entry name" value="MFS"/>
    <property type="match status" value="1"/>
</dbReference>
<evidence type="ECO:0000313" key="28">
    <source>
        <dbReference type="Proteomes" id="UP000630149"/>
    </source>
</evidence>
<keyword evidence="3" id="KW-0813">Transport</keyword>
<evidence type="ECO:0000259" key="26">
    <source>
        <dbReference type="PROSITE" id="PS50850"/>
    </source>
</evidence>
<dbReference type="Gene3D" id="1.20.1250.20">
    <property type="entry name" value="MFS general substrate transporter like domains"/>
    <property type="match status" value="2"/>
</dbReference>
<comment type="catalytic activity">
    <reaction evidence="9">
        <text>L-histidyl-glycine(out) = L-histidyl-glycine(in)</text>
        <dbReference type="Rhea" id="RHEA:79395"/>
        <dbReference type="ChEBI" id="CHEBI:229957"/>
    </reaction>
</comment>
<evidence type="ECO:0000256" key="25">
    <source>
        <dbReference type="SAM" id="Phobius"/>
    </source>
</evidence>
<comment type="catalytic activity">
    <reaction evidence="12">
        <text>L-lysyl-L-alpha-amino acid(out) = L-lysyl-L-alpha-amino acid(in)</text>
        <dbReference type="Rhea" id="RHEA:79387"/>
        <dbReference type="ChEBI" id="CHEBI:229965"/>
    </reaction>
</comment>
<feature type="transmembrane region" description="Helical" evidence="25">
    <location>
        <begin position="396"/>
        <end position="419"/>
    </location>
</feature>
<evidence type="ECO:0000256" key="6">
    <source>
        <dbReference type="ARBA" id="ARBA00023136"/>
    </source>
</evidence>
<comment type="caution">
    <text evidence="27">The sequence shown here is derived from an EMBL/GenBank/DDBJ whole genome shotgun (WGS) entry which is preliminary data.</text>
</comment>
<evidence type="ECO:0000256" key="2">
    <source>
        <dbReference type="ARBA" id="ARBA00008335"/>
    </source>
</evidence>
<dbReference type="EMBL" id="BMOB01000001">
    <property type="protein sequence ID" value="GGI78301.1"/>
    <property type="molecule type" value="Genomic_DNA"/>
</dbReference>
<comment type="catalytic activity">
    <reaction evidence="15">
        <text>L-arginyl-L-alpha-amino acid(out) = L-arginyl-L-alpha-amino acid(in)</text>
        <dbReference type="Rhea" id="RHEA:79371"/>
        <dbReference type="ChEBI" id="CHEBI:84315"/>
    </reaction>
</comment>
<evidence type="ECO:0000256" key="17">
    <source>
        <dbReference type="ARBA" id="ARBA00044903"/>
    </source>
</evidence>
<comment type="catalytic activity">
    <reaction evidence="18">
        <text>L-histidyl-L-alpha-amino acid(out) = L-histidyl-L-alpha-amino acid(in)</text>
        <dbReference type="Rhea" id="RHEA:79379"/>
        <dbReference type="ChEBI" id="CHEBI:229964"/>
    </reaction>
</comment>
<keyword evidence="6 25" id="KW-0472">Membrane</keyword>
<comment type="catalytic activity">
    <reaction evidence="16">
        <text>L-lysyl-L-lysine(out) = L-lysyl-L-lysine(in)</text>
        <dbReference type="Rhea" id="RHEA:79403"/>
        <dbReference type="ChEBI" id="CHEBI:229956"/>
    </reaction>
</comment>
<evidence type="ECO:0000256" key="11">
    <source>
        <dbReference type="ARBA" id="ARBA00044884"/>
    </source>
</evidence>
<comment type="similarity">
    <text evidence="2">Belongs to the major facilitator superfamily.</text>
</comment>
<comment type="catalytic activity">
    <reaction evidence="17">
        <text>L-arginyl-glycine(out) = L-arginyl-glycine(in)</text>
        <dbReference type="Rhea" id="RHEA:79391"/>
        <dbReference type="ChEBI" id="CHEBI:229955"/>
    </reaction>
</comment>
<evidence type="ECO:0000256" key="24">
    <source>
        <dbReference type="ARBA" id="ARBA00046376"/>
    </source>
</evidence>
<dbReference type="InterPro" id="IPR011701">
    <property type="entry name" value="MFS"/>
</dbReference>
<evidence type="ECO:0000256" key="9">
    <source>
        <dbReference type="ARBA" id="ARBA00044878"/>
    </source>
</evidence>
<comment type="catalytic activity">
    <reaction evidence="11">
        <text>L-alpha-aminoacyl-L-histidine(out) = L-alpha-aminoacyl-L-histidine(in)</text>
        <dbReference type="Rhea" id="RHEA:79375"/>
        <dbReference type="ChEBI" id="CHEBI:229967"/>
    </reaction>
</comment>
<evidence type="ECO:0000256" key="3">
    <source>
        <dbReference type="ARBA" id="ARBA00022448"/>
    </source>
</evidence>
<dbReference type="InterPro" id="IPR036259">
    <property type="entry name" value="MFS_trans_sf"/>
</dbReference>
<evidence type="ECO:0000256" key="20">
    <source>
        <dbReference type="ARBA" id="ARBA00044924"/>
    </source>
</evidence>
<accession>A0A917N8N0</accession>
<evidence type="ECO:0000256" key="21">
    <source>
        <dbReference type="ARBA" id="ARBA00044985"/>
    </source>
</evidence>
<dbReference type="AlphaFoldDB" id="A0A917N8N0"/>
<comment type="catalytic activity">
    <reaction evidence="8">
        <text>L-lysyl-L-alanine(out) = L-lysyl-L-alanine(in)</text>
        <dbReference type="Rhea" id="RHEA:79399"/>
        <dbReference type="ChEBI" id="CHEBI:229954"/>
    </reaction>
</comment>
<evidence type="ECO:0000256" key="7">
    <source>
        <dbReference type="ARBA" id="ARBA00023228"/>
    </source>
</evidence>
<keyword evidence="28" id="KW-1185">Reference proteome</keyword>
<feature type="transmembrane region" description="Helical" evidence="25">
    <location>
        <begin position="319"/>
        <end position="341"/>
    </location>
</feature>
<comment type="catalytic activity">
    <reaction evidence="20">
        <text>L-lysyl-glycine(out) = L-lysyl-glycine(in)</text>
        <dbReference type="Rhea" id="RHEA:79407"/>
        <dbReference type="ChEBI" id="CHEBI:191202"/>
    </reaction>
</comment>
<feature type="transmembrane region" description="Helical" evidence="25">
    <location>
        <begin position="143"/>
        <end position="165"/>
    </location>
</feature>
<evidence type="ECO:0000256" key="18">
    <source>
        <dbReference type="ARBA" id="ARBA00044912"/>
    </source>
</evidence>
<evidence type="ECO:0000256" key="5">
    <source>
        <dbReference type="ARBA" id="ARBA00022989"/>
    </source>
</evidence>
<evidence type="ECO:0000256" key="19">
    <source>
        <dbReference type="ARBA" id="ARBA00044919"/>
    </source>
</evidence>
<gene>
    <name evidence="27" type="ORF">GCM10007966_03740</name>
</gene>
<keyword evidence="4 25" id="KW-0812">Transmembrane</keyword>
<feature type="transmembrane region" description="Helical" evidence="25">
    <location>
        <begin position="292"/>
        <end position="313"/>
    </location>
</feature>
<reference evidence="27" key="2">
    <citation type="submission" date="2020-09" db="EMBL/GenBank/DDBJ databases">
        <authorList>
            <person name="Sun Q."/>
            <person name="Ohkuma M."/>
        </authorList>
    </citation>
    <scope>NUCLEOTIDE SEQUENCE</scope>
    <source>
        <strain evidence="27">JCM 13919</strain>
    </source>
</reference>
<protein>
    <recommendedName>
        <fullName evidence="21">Lysosomal dipeptide transporter MFSD1</fullName>
    </recommendedName>
    <alternativeName>
        <fullName evidence="22">Major facilitator superfamily domain-containing protein 1</fullName>
    </alternativeName>
</protein>
<evidence type="ECO:0000256" key="1">
    <source>
        <dbReference type="ARBA" id="ARBA00004155"/>
    </source>
</evidence>
<dbReference type="RefSeq" id="WP_131775605.1">
    <property type="nucleotide sequence ID" value="NZ_BMOB01000001.1"/>
</dbReference>
<feature type="transmembrane region" description="Helical" evidence="25">
    <location>
        <begin position="84"/>
        <end position="102"/>
    </location>
</feature>
<feature type="domain" description="Major facilitator superfamily (MFS) profile" evidence="26">
    <location>
        <begin position="18"/>
        <end position="425"/>
    </location>
</feature>
<organism evidence="27 28">
    <name type="scientific">Legionella impletisoli</name>
    <dbReference type="NCBI Taxonomy" id="343510"/>
    <lineage>
        <taxon>Bacteria</taxon>
        <taxon>Pseudomonadati</taxon>
        <taxon>Pseudomonadota</taxon>
        <taxon>Gammaproteobacteria</taxon>
        <taxon>Legionellales</taxon>
        <taxon>Legionellaceae</taxon>
        <taxon>Legionella</taxon>
    </lineage>
</organism>